<comment type="subunit">
    <text evidence="9 10">Homodimer. Probably interacts with PlsY.</text>
</comment>
<dbReference type="GO" id="GO:0005737">
    <property type="term" value="C:cytoplasm"/>
    <property type="evidence" value="ECO:0007669"/>
    <property type="project" value="UniProtKB-SubCell"/>
</dbReference>
<dbReference type="Gene3D" id="3.40.718.10">
    <property type="entry name" value="Isopropylmalate Dehydrogenase"/>
    <property type="match status" value="1"/>
</dbReference>
<protein>
    <recommendedName>
        <fullName evidence="8 10">Phosphate acyltransferase</fullName>
        <ecNumber evidence="8 10">2.3.1.274</ecNumber>
    </recommendedName>
    <alternativeName>
        <fullName evidence="10">Acyl-ACP phosphotransacylase</fullName>
    </alternativeName>
    <alternativeName>
        <fullName evidence="10">Acyl-[acyl-carrier-protein]--phosphate acyltransferase</fullName>
    </alternativeName>
    <alternativeName>
        <fullName evidence="10">Phosphate-acyl-ACP acyltransferase</fullName>
    </alternativeName>
</protein>
<evidence type="ECO:0000313" key="12">
    <source>
        <dbReference type="Proteomes" id="UP000323337"/>
    </source>
</evidence>
<dbReference type="AlphaFoldDB" id="A0A5D0MSS3"/>
<evidence type="ECO:0000256" key="2">
    <source>
        <dbReference type="ARBA" id="ARBA00022490"/>
    </source>
</evidence>
<dbReference type="InterPro" id="IPR012281">
    <property type="entry name" value="Phospholipid_synth_PlsX-like"/>
</dbReference>
<keyword evidence="2 10" id="KW-0963">Cytoplasm</keyword>
<comment type="function">
    <text evidence="10">Catalyzes the reversible formation of acyl-phosphate (acyl-PO(4)) from acyl-[acyl-carrier-protein] (acyl-ACP). This enzyme utilizes acyl-ACP as fatty acyl donor, but not acyl-CoA.</text>
</comment>
<keyword evidence="7 10" id="KW-1208">Phospholipid metabolism</keyword>
<evidence type="ECO:0000256" key="9">
    <source>
        <dbReference type="ARBA" id="ARBA00046608"/>
    </source>
</evidence>
<keyword evidence="3 10" id="KW-0444">Lipid biosynthesis</keyword>
<keyword evidence="11" id="KW-0012">Acyltransferase</keyword>
<organism evidence="11 12">
    <name type="scientific">Flexistipes sinusarabici</name>
    <dbReference type="NCBI Taxonomy" id="2352"/>
    <lineage>
        <taxon>Bacteria</taxon>
        <taxon>Pseudomonadati</taxon>
        <taxon>Deferribacterota</taxon>
        <taxon>Deferribacteres</taxon>
        <taxon>Deferribacterales</taxon>
        <taxon>Flexistipitaceae</taxon>
        <taxon>Flexistipes</taxon>
    </lineage>
</organism>
<dbReference type="GO" id="GO:0006633">
    <property type="term" value="P:fatty acid biosynthetic process"/>
    <property type="evidence" value="ECO:0007669"/>
    <property type="project" value="UniProtKB-UniRule"/>
</dbReference>
<dbReference type="RefSeq" id="WP_303700175.1">
    <property type="nucleotide sequence ID" value="NZ_VSIV01000045.1"/>
</dbReference>
<evidence type="ECO:0000256" key="5">
    <source>
        <dbReference type="ARBA" id="ARBA00023098"/>
    </source>
</evidence>
<accession>A0A5D0MSS3</accession>
<proteinExistence type="inferred from homology"/>
<comment type="pathway">
    <text evidence="10">Lipid metabolism; phospholipid metabolism.</text>
</comment>
<evidence type="ECO:0000256" key="8">
    <source>
        <dbReference type="ARBA" id="ARBA00024069"/>
    </source>
</evidence>
<dbReference type="Proteomes" id="UP000323337">
    <property type="component" value="Unassembled WGS sequence"/>
</dbReference>
<dbReference type="UniPathway" id="UPA00085"/>
<evidence type="ECO:0000256" key="4">
    <source>
        <dbReference type="ARBA" id="ARBA00022679"/>
    </source>
</evidence>
<dbReference type="GO" id="GO:0043811">
    <property type="term" value="F:phosphate:acyl-[acyl carrier protein] acyltransferase activity"/>
    <property type="evidence" value="ECO:0007669"/>
    <property type="project" value="UniProtKB-UniRule"/>
</dbReference>
<dbReference type="EC" id="2.3.1.274" evidence="8 10"/>
<dbReference type="PANTHER" id="PTHR30100:SF1">
    <property type="entry name" value="PHOSPHATE ACYLTRANSFERASE"/>
    <property type="match status" value="1"/>
</dbReference>
<dbReference type="PIRSF" id="PIRSF002465">
    <property type="entry name" value="Phsphlp_syn_PlsX"/>
    <property type="match status" value="1"/>
</dbReference>
<sequence length="364" mass="39613">MRIVVDAMGGDYAPHEVIKGSLEAARHYDADIILVGDKRLVEQELPKNYKQQYKNIFVVHAGETISMEDTPSNAVRRKKKSSVHIGLGMVKSGEASAFFSAGNTGAIMGASKLILRTLEGVDRPAIGAVLPTAKNSSILLDVGANVDCKPIHYLQFAIMGSAYAKIVMNVEKPQVGLLSIGEEEMKGNELTKTVFHLLKNCKVIDFKGNVEGKDIYKGTADVIVADGFAGNIALKASESAAWYISKLLREELKRTIISRIGALIAKGAFTRVKKRSDYTEYGGAPLLGVNGVVIIGHGSSNANAIKNGIKTAYELASKNVNRDIQENISEAYELLKVDKAGSFWNNVKERIRKIRPEDQPPVKK</sequence>
<dbReference type="EMBL" id="VSIV01000045">
    <property type="protein sequence ID" value="TYB35231.1"/>
    <property type="molecule type" value="Genomic_DNA"/>
</dbReference>
<gene>
    <name evidence="10 11" type="primary">plsX</name>
    <name evidence="11" type="ORF">FXF49_01645</name>
</gene>
<comment type="similarity">
    <text evidence="10">Belongs to the PlsX family.</text>
</comment>
<comment type="subcellular location">
    <subcellularLocation>
        <location evidence="10">Cytoplasm</location>
    </subcellularLocation>
    <text evidence="10">Associated with the membrane possibly through PlsY.</text>
</comment>
<keyword evidence="6 10" id="KW-0594">Phospholipid biosynthesis</keyword>
<keyword evidence="5 10" id="KW-0443">Lipid metabolism</keyword>
<dbReference type="HAMAP" id="MF_00019">
    <property type="entry name" value="PlsX"/>
    <property type="match status" value="1"/>
</dbReference>
<comment type="caution">
    <text evidence="11">The sequence shown here is derived from an EMBL/GenBank/DDBJ whole genome shotgun (WGS) entry which is preliminary data.</text>
</comment>
<evidence type="ECO:0000256" key="10">
    <source>
        <dbReference type="HAMAP-Rule" id="MF_00019"/>
    </source>
</evidence>
<dbReference type="InterPro" id="IPR003664">
    <property type="entry name" value="FA_synthesis"/>
</dbReference>
<evidence type="ECO:0000256" key="6">
    <source>
        <dbReference type="ARBA" id="ARBA00023209"/>
    </source>
</evidence>
<name>A0A5D0MSS3_FLESI</name>
<evidence type="ECO:0000313" key="11">
    <source>
        <dbReference type="EMBL" id="TYB35231.1"/>
    </source>
</evidence>
<dbReference type="NCBIfam" id="TIGR00182">
    <property type="entry name" value="plsX"/>
    <property type="match status" value="1"/>
</dbReference>
<dbReference type="SUPFAM" id="SSF53659">
    <property type="entry name" value="Isocitrate/Isopropylmalate dehydrogenase-like"/>
    <property type="match status" value="1"/>
</dbReference>
<keyword evidence="4 10" id="KW-0808">Transferase</keyword>
<evidence type="ECO:0000256" key="7">
    <source>
        <dbReference type="ARBA" id="ARBA00023264"/>
    </source>
</evidence>
<dbReference type="GO" id="GO:0008654">
    <property type="term" value="P:phospholipid biosynthetic process"/>
    <property type="evidence" value="ECO:0007669"/>
    <property type="project" value="UniProtKB-KW"/>
</dbReference>
<evidence type="ECO:0000256" key="3">
    <source>
        <dbReference type="ARBA" id="ARBA00022516"/>
    </source>
</evidence>
<evidence type="ECO:0000256" key="1">
    <source>
        <dbReference type="ARBA" id="ARBA00001232"/>
    </source>
</evidence>
<dbReference type="Pfam" id="PF02504">
    <property type="entry name" value="FA_synthesis"/>
    <property type="match status" value="1"/>
</dbReference>
<comment type="catalytic activity">
    <reaction evidence="1 10">
        <text>a fatty acyl-[ACP] + phosphate = an acyl phosphate + holo-[ACP]</text>
        <dbReference type="Rhea" id="RHEA:42292"/>
        <dbReference type="Rhea" id="RHEA-COMP:9685"/>
        <dbReference type="Rhea" id="RHEA-COMP:14125"/>
        <dbReference type="ChEBI" id="CHEBI:43474"/>
        <dbReference type="ChEBI" id="CHEBI:59918"/>
        <dbReference type="ChEBI" id="CHEBI:64479"/>
        <dbReference type="ChEBI" id="CHEBI:138651"/>
        <dbReference type="EC" id="2.3.1.274"/>
    </reaction>
</comment>
<dbReference type="PANTHER" id="PTHR30100">
    <property type="entry name" value="FATTY ACID/PHOSPHOLIPID SYNTHESIS PROTEIN PLSX"/>
    <property type="match status" value="1"/>
</dbReference>
<reference evidence="11 12" key="1">
    <citation type="submission" date="2019-08" db="EMBL/GenBank/DDBJ databases">
        <title>Genomic characterization of a novel candidate phylum (ARYD3) from a high temperature, high salinity tertiary oil reservoir in north central Oklahoma, USA.</title>
        <authorList>
            <person name="Youssef N.H."/>
            <person name="Yadav A."/>
            <person name="Elshahed M.S."/>
        </authorList>
    </citation>
    <scope>NUCLEOTIDE SEQUENCE [LARGE SCALE GENOMIC DNA]</scope>
    <source>
        <strain evidence="11">ARYD1</strain>
    </source>
</reference>